<reference evidence="2" key="1">
    <citation type="journal article" date="2014" name="Nat. Commun.">
        <title>The rainbow trout genome provides novel insights into evolution after whole-genome duplication in vertebrates.</title>
        <authorList>
            <person name="Berthelot C."/>
            <person name="Brunet F."/>
            <person name="Chalopin D."/>
            <person name="Juanchich A."/>
            <person name="Bernard M."/>
            <person name="Noel B."/>
            <person name="Bento P."/>
            <person name="Da Silva C."/>
            <person name="Labadie K."/>
            <person name="Alberti A."/>
            <person name="Aury J.M."/>
            <person name="Louis A."/>
            <person name="Dehais P."/>
            <person name="Bardou P."/>
            <person name="Montfort J."/>
            <person name="Klopp C."/>
            <person name="Cabau C."/>
            <person name="Gaspin C."/>
            <person name="Thorgaard G.H."/>
            <person name="Boussaha M."/>
            <person name="Quillet E."/>
            <person name="Guyomard R."/>
            <person name="Galiana D."/>
            <person name="Bobe J."/>
            <person name="Volff J.N."/>
            <person name="Genet C."/>
            <person name="Wincker P."/>
            <person name="Jaillon O."/>
            <person name="Roest Crollius H."/>
            <person name="Guiguen Y."/>
        </authorList>
    </citation>
    <scope>NUCLEOTIDE SEQUENCE [LARGE SCALE GENOMIC DNA]</scope>
</reference>
<proteinExistence type="predicted"/>
<dbReference type="PaxDb" id="8022-A0A060W8J1"/>
<name>A0A060W8J1_ONCMY</name>
<evidence type="ECO:0000256" key="1">
    <source>
        <dbReference type="SAM" id="MobiDB-lite"/>
    </source>
</evidence>
<evidence type="ECO:0000313" key="3">
    <source>
        <dbReference type="Proteomes" id="UP000193380"/>
    </source>
</evidence>
<organism evidence="2 3">
    <name type="scientific">Oncorhynchus mykiss</name>
    <name type="common">Rainbow trout</name>
    <name type="synonym">Salmo gairdneri</name>
    <dbReference type="NCBI Taxonomy" id="8022"/>
    <lineage>
        <taxon>Eukaryota</taxon>
        <taxon>Metazoa</taxon>
        <taxon>Chordata</taxon>
        <taxon>Craniata</taxon>
        <taxon>Vertebrata</taxon>
        <taxon>Euteleostomi</taxon>
        <taxon>Actinopterygii</taxon>
        <taxon>Neopterygii</taxon>
        <taxon>Teleostei</taxon>
        <taxon>Protacanthopterygii</taxon>
        <taxon>Salmoniformes</taxon>
        <taxon>Salmonidae</taxon>
        <taxon>Salmoninae</taxon>
        <taxon>Oncorhynchus</taxon>
    </lineage>
</organism>
<dbReference type="EMBL" id="FR904441">
    <property type="protein sequence ID" value="CDQ63442.1"/>
    <property type="molecule type" value="Genomic_DNA"/>
</dbReference>
<dbReference type="Proteomes" id="UP000193380">
    <property type="component" value="Unassembled WGS sequence"/>
</dbReference>
<protein>
    <submittedName>
        <fullName evidence="2">Uncharacterized protein</fullName>
    </submittedName>
</protein>
<sequence length="226" mass="24159">MSTFGVPLEFHDPSPRALKSGELNDSLPGLHSTVALEVPLTVPSPQANNSAKHKKQLSLSSGVLFGSSLSVEEPLSLNPRAPSFSPADPLQRPSQAIPVERSLIPDAEVTGGGIPHQEPLKEPECPLELEEGENEKSSVEPEDESKEDTENIYESILDLKLDESPIIVEKAPTVSPAAVAEPTPVIIPTSPSPTQTQKIITHNSKVKPGYLSMVLNQGQRMIAASD</sequence>
<dbReference type="AlphaFoldDB" id="A0A060W8J1"/>
<accession>A0A060W8J1</accession>
<reference evidence="2" key="2">
    <citation type="submission" date="2014-03" db="EMBL/GenBank/DDBJ databases">
        <authorList>
            <person name="Genoscope - CEA"/>
        </authorList>
    </citation>
    <scope>NUCLEOTIDE SEQUENCE</scope>
</reference>
<gene>
    <name evidence="2" type="ORF">GSONMT00069197001</name>
</gene>
<feature type="region of interest" description="Disordered" evidence="1">
    <location>
        <begin position="75"/>
        <end position="150"/>
    </location>
</feature>
<dbReference type="STRING" id="8022.A0A060W8J1"/>
<feature type="region of interest" description="Disordered" evidence="1">
    <location>
        <begin position="1"/>
        <end position="24"/>
    </location>
</feature>
<evidence type="ECO:0000313" key="2">
    <source>
        <dbReference type="EMBL" id="CDQ63442.1"/>
    </source>
</evidence>
<feature type="compositionally biased region" description="Acidic residues" evidence="1">
    <location>
        <begin position="140"/>
        <end position="150"/>
    </location>
</feature>